<dbReference type="OrthoDB" id="252468at2759"/>
<feature type="coiled-coil region" evidence="1">
    <location>
        <begin position="54"/>
        <end position="81"/>
    </location>
</feature>
<keyword evidence="1" id="KW-0175">Coiled coil</keyword>
<sequence>MSWLVALENVCQRAAARASQRTSLSSSSVVVVAGRLAPPPAAAAAVNRTPAEVAQQASRVVNSIKERREKEKEKVGEVEMKMSSSTAALHHISDTWSGALQVIQFSQLDISTSIEQRMYELPLSLAAESVAILLKAGKGTTAVDLLHSWQHPTRRIQLKSKVIATRHLQRALKTLGVIGDVETLRSVISILHRELLEQKRQLDQQGEKTPISISISTSSSSSSTVREGEGGKLGSSENSTVETCTERRGLFSALGPQRTRLLLVKAVHELIIQDESLVPVYEKLTWINAVTIATMRTMEGKQTSCLIPFELQDDFHRVVERSPLYNAQLLQQIGPAFACGFRQPTQCSPAEILSTPRSEMRRIYTQKAFLSSKDEWTELQQLLLSHSPCIRHACDTTLLLRLLCGRQVRKGDMHLSKNKDKEEEEQRKRLRQYFITQLQSSRSSARRMWSRMLLRHPPLLSQLHLSPLMIFSTCALTFRSFHVHQTFVRCCLPLLRRLRRMGRSVDAARLVWNHLSVVHYTLAVLFSQNPRAFENAVAVVSRTMREGVGGRCEAWMGHRSLALLRAAAAIPTTTISTGISTGITKSKRKGKGKGSRSSNSNNSVPSSIVTPAHCIPICAAALDCGVHFATVQQFVKEMFPNDDNISTWILNMVRLTAKSHVSRVCIPLESASHGAHLRSLLRQYAYVSNAVGSSALVEVCVPSRNKLLAFWSMLNDDKISIPLRRLICRFFLDEINHMATTTRRSMHGKVSSVQEVLHELYREEVLASIASNCTTESSFIICMDALIAQRRLRNAQDGAQLLQLSEMNDNTNIDSTSGGGGGALFSVSG</sequence>
<name>A0A1X0NK62_9TRYP</name>
<feature type="compositionally biased region" description="Basic residues" evidence="2">
    <location>
        <begin position="585"/>
        <end position="594"/>
    </location>
</feature>
<protein>
    <submittedName>
        <fullName evidence="3">Uncharacterized protein</fullName>
    </submittedName>
</protein>
<dbReference type="Proteomes" id="UP000192257">
    <property type="component" value="Unassembled WGS sequence"/>
</dbReference>
<evidence type="ECO:0000256" key="1">
    <source>
        <dbReference type="SAM" id="Coils"/>
    </source>
</evidence>
<comment type="caution">
    <text evidence="3">The sequence shown here is derived from an EMBL/GenBank/DDBJ whole genome shotgun (WGS) entry which is preliminary data.</text>
</comment>
<evidence type="ECO:0000313" key="4">
    <source>
        <dbReference type="Proteomes" id="UP000192257"/>
    </source>
</evidence>
<gene>
    <name evidence="3" type="ORF">TM35_000431270</name>
</gene>
<organism evidence="3 4">
    <name type="scientific">Trypanosoma theileri</name>
    <dbReference type="NCBI Taxonomy" id="67003"/>
    <lineage>
        <taxon>Eukaryota</taxon>
        <taxon>Discoba</taxon>
        <taxon>Euglenozoa</taxon>
        <taxon>Kinetoplastea</taxon>
        <taxon>Metakinetoplastina</taxon>
        <taxon>Trypanosomatida</taxon>
        <taxon>Trypanosomatidae</taxon>
        <taxon>Trypanosoma</taxon>
    </lineage>
</organism>
<feature type="region of interest" description="Disordered" evidence="2">
    <location>
        <begin position="207"/>
        <end position="239"/>
    </location>
</feature>
<keyword evidence="4" id="KW-1185">Reference proteome</keyword>
<dbReference type="EMBL" id="NBCO01000043">
    <property type="protein sequence ID" value="ORC84559.1"/>
    <property type="molecule type" value="Genomic_DNA"/>
</dbReference>
<feature type="region of interest" description="Disordered" evidence="2">
    <location>
        <begin position="580"/>
        <end position="604"/>
    </location>
</feature>
<feature type="compositionally biased region" description="Low complexity" evidence="2">
    <location>
        <begin position="595"/>
        <end position="604"/>
    </location>
</feature>
<proteinExistence type="predicted"/>
<evidence type="ECO:0000256" key="2">
    <source>
        <dbReference type="SAM" id="MobiDB-lite"/>
    </source>
</evidence>
<dbReference type="AlphaFoldDB" id="A0A1X0NK62"/>
<dbReference type="VEuPathDB" id="TriTrypDB:TM35_000431270"/>
<accession>A0A1X0NK62</accession>
<feature type="compositionally biased region" description="Low complexity" evidence="2">
    <location>
        <begin position="211"/>
        <end position="224"/>
    </location>
</feature>
<dbReference type="RefSeq" id="XP_028878625.1">
    <property type="nucleotide sequence ID" value="XM_029030026.1"/>
</dbReference>
<reference evidence="3 4" key="1">
    <citation type="submission" date="2017-03" db="EMBL/GenBank/DDBJ databases">
        <title>An alternative strategy for trypanosome survival in the mammalian bloodstream revealed through genome and transcriptome analysis of the ubiquitous bovine parasite Trypanosoma (Megatrypanum) theileri.</title>
        <authorList>
            <person name="Kelly S."/>
            <person name="Ivens A."/>
            <person name="Mott A."/>
            <person name="O'Neill E."/>
            <person name="Emms D."/>
            <person name="Macleod O."/>
            <person name="Voorheis P."/>
            <person name="Matthews J."/>
            <person name="Matthews K."/>
            <person name="Carrington M."/>
        </authorList>
    </citation>
    <scope>NUCLEOTIDE SEQUENCE [LARGE SCALE GENOMIC DNA]</scope>
    <source>
        <strain evidence="3">Edinburgh</strain>
    </source>
</reference>
<dbReference type="GeneID" id="39989806"/>
<evidence type="ECO:0000313" key="3">
    <source>
        <dbReference type="EMBL" id="ORC84559.1"/>
    </source>
</evidence>